<feature type="compositionally biased region" description="Low complexity" evidence="3">
    <location>
        <begin position="500"/>
        <end position="538"/>
    </location>
</feature>
<dbReference type="GO" id="GO:0016747">
    <property type="term" value="F:acyltransferase activity, transferring groups other than amino-acyl groups"/>
    <property type="evidence" value="ECO:0007669"/>
    <property type="project" value="InterPro"/>
</dbReference>
<dbReference type="InterPro" id="IPR042099">
    <property type="entry name" value="ANL_N_sf"/>
</dbReference>
<evidence type="ECO:0000259" key="6">
    <source>
        <dbReference type="Pfam" id="PF01757"/>
    </source>
</evidence>
<dbReference type="PANTHER" id="PTHR43767">
    <property type="entry name" value="LONG-CHAIN-FATTY-ACID--COA LIGASE"/>
    <property type="match status" value="1"/>
</dbReference>
<keyword evidence="4" id="KW-1133">Transmembrane helix</keyword>
<feature type="domain" description="Acyltransferase 3" evidence="6">
    <location>
        <begin position="600"/>
        <end position="843"/>
    </location>
</feature>
<comment type="similarity">
    <text evidence="2">Belongs to the acyltransferase 3 family.</text>
</comment>
<dbReference type="PROSITE" id="PS00455">
    <property type="entry name" value="AMP_BINDING"/>
    <property type="match status" value="1"/>
</dbReference>
<feature type="compositionally biased region" description="Basic and acidic residues" evidence="3">
    <location>
        <begin position="416"/>
        <end position="427"/>
    </location>
</feature>
<feature type="transmembrane region" description="Helical" evidence="4">
    <location>
        <begin position="791"/>
        <end position="810"/>
    </location>
</feature>
<accession>A0A9X4QWA2</accession>
<evidence type="ECO:0000256" key="3">
    <source>
        <dbReference type="SAM" id="MobiDB-lite"/>
    </source>
</evidence>
<dbReference type="InterPro" id="IPR020845">
    <property type="entry name" value="AMP-binding_CS"/>
</dbReference>
<comment type="subcellular location">
    <subcellularLocation>
        <location evidence="1">Membrane</location>
    </subcellularLocation>
</comment>
<dbReference type="InterPro" id="IPR050237">
    <property type="entry name" value="ATP-dep_AMP-bd_enzyme"/>
</dbReference>
<protein>
    <submittedName>
        <fullName evidence="7">AMP-binding protein</fullName>
    </submittedName>
</protein>
<feature type="transmembrane region" description="Helical" evidence="4">
    <location>
        <begin position="76"/>
        <end position="96"/>
    </location>
</feature>
<dbReference type="Proteomes" id="UP001153404">
    <property type="component" value="Unassembled WGS sequence"/>
</dbReference>
<feature type="compositionally biased region" description="Basic and acidic residues" evidence="3">
    <location>
        <begin position="468"/>
        <end position="499"/>
    </location>
</feature>
<dbReference type="Gene3D" id="3.40.50.12780">
    <property type="entry name" value="N-terminal domain of ligase-like"/>
    <property type="match status" value="1"/>
</dbReference>
<feature type="transmembrane region" description="Helical" evidence="4">
    <location>
        <begin position="822"/>
        <end position="840"/>
    </location>
</feature>
<reference evidence="7" key="1">
    <citation type="submission" date="2022-10" db="EMBL/GenBank/DDBJ databases">
        <title>Comparative genomic analysis of Cohnella hashimotonis sp. nov., isolated from the International Space Station.</title>
        <authorList>
            <person name="Simpson A."/>
            <person name="Venkateswaran K."/>
        </authorList>
    </citation>
    <scope>NUCLEOTIDE SEQUENCE</scope>
    <source>
        <strain evidence="7">DSM 28161</strain>
    </source>
</reference>
<feature type="region of interest" description="Disordered" evidence="3">
    <location>
        <begin position="387"/>
        <end position="540"/>
    </location>
</feature>
<dbReference type="SUPFAM" id="SSF56801">
    <property type="entry name" value="Acetyl-CoA synthetase-like"/>
    <property type="match status" value="1"/>
</dbReference>
<feature type="transmembrane region" description="Helical" evidence="4">
    <location>
        <begin position="723"/>
        <end position="741"/>
    </location>
</feature>
<evidence type="ECO:0000313" key="8">
    <source>
        <dbReference type="Proteomes" id="UP001153404"/>
    </source>
</evidence>
<dbReference type="PANTHER" id="PTHR43767:SF1">
    <property type="entry name" value="NONRIBOSOMAL PEPTIDE SYNTHASE PES1 (EUROFUNG)-RELATED"/>
    <property type="match status" value="1"/>
</dbReference>
<dbReference type="EMBL" id="JAPDIA010000009">
    <property type="protein sequence ID" value="MDG0814241.1"/>
    <property type="molecule type" value="Genomic_DNA"/>
</dbReference>
<keyword evidence="4" id="KW-0472">Membrane</keyword>
<evidence type="ECO:0000256" key="1">
    <source>
        <dbReference type="ARBA" id="ARBA00004370"/>
    </source>
</evidence>
<evidence type="ECO:0000259" key="5">
    <source>
        <dbReference type="Pfam" id="PF00501"/>
    </source>
</evidence>
<evidence type="ECO:0000313" key="7">
    <source>
        <dbReference type="EMBL" id="MDG0814241.1"/>
    </source>
</evidence>
<keyword evidence="8" id="KW-1185">Reference proteome</keyword>
<dbReference type="InterPro" id="IPR002656">
    <property type="entry name" value="Acyl_transf_3_dom"/>
</dbReference>
<feature type="transmembrane region" description="Helical" evidence="4">
    <location>
        <begin position="597"/>
        <end position="619"/>
    </location>
</feature>
<dbReference type="Pfam" id="PF01757">
    <property type="entry name" value="Acyl_transf_3"/>
    <property type="match status" value="1"/>
</dbReference>
<feature type="domain" description="AMP-dependent synthetase/ligase" evidence="5">
    <location>
        <begin position="18"/>
        <end position="350"/>
    </location>
</feature>
<organism evidence="7 8">
    <name type="scientific">Cohnella rhizosphaerae</name>
    <dbReference type="NCBI Taxonomy" id="1457232"/>
    <lineage>
        <taxon>Bacteria</taxon>
        <taxon>Bacillati</taxon>
        <taxon>Bacillota</taxon>
        <taxon>Bacilli</taxon>
        <taxon>Bacillales</taxon>
        <taxon>Paenibacillaceae</taxon>
        <taxon>Cohnella</taxon>
    </lineage>
</organism>
<dbReference type="AlphaFoldDB" id="A0A9X4QWA2"/>
<dbReference type="InterPro" id="IPR000873">
    <property type="entry name" value="AMP-dep_synth/lig_dom"/>
</dbReference>
<name>A0A9X4QWA2_9BACL</name>
<proteinExistence type="inferred from homology"/>
<feature type="transmembrane region" description="Helical" evidence="4">
    <location>
        <begin position="631"/>
        <end position="654"/>
    </location>
</feature>
<sequence>MQDRAWTMPLDTVPEMLRNRARRSPDDIAFSFPGFDQHYTWRTIWEEVRRLSEGMLALGIQPGDRVALLMQGRIELVLLIFASACIGAVAVPLNTYSKKEELRALLADCKPAALLLDKEGQRQSYVTMVAELLAEKGGMHGDEADCPVPAHLFALADRAELRAPFRAYAELADEASQAGPDAFRDAAAGRHVRDPLVLLYTSGTSGKPKGVLRSTASFLPAARSPKRTSLASAALMRITDRLTRRLCVMSLLPLYHMGGFGTLFTALKACSIRIVLLSHYSPSSALAFVERYKCRVLIGTPFMIEQMLSSEARDKHDLRCLLGLVFTSSAVDRRVLERITRELHIYFFYGQLRLDRSRRRRERRMRDGSQAASALVAAVRPVHAIASGERVHPTGAIHRLRAQSGGQSGQKRRGGDRRSGDWRPDGRRRTRRDMHPKPPGHALCRTVWRGGCGSFGGRLVPLRRPRLPGRERPSDRRRADQTHHLPGRRENLAGRDRAGAAEAPPASNRRSSSACRTTNTASRRAPASFPAAMPSSSPTRSGTIWAACCPPSKFPRLSLSCRTCRCRRREKSRSRTCEGWRSRSSKRPRRTGAMRSYYPGITLFKALGCVLVVFSHGLIIPFMATLDNRQLSFAGLSLGTLVPGFYLIAGFLAYQGWTHAANAGAYVRRYVSRIAIAYGLLCLLNTGRQIAGAMLHGDTSASGMLALGQKIALRIFIEGAYQQLWFIPPLIFGSIVSYALVSGGRERLLIGVAATAFAAAACLAGTPGGLVRAAWPALFVTEGAHVAAKALVNYGGFGLVFVGTGVLLARHEDAFKRLPVRPLLAFTALLAAAETAFFMGDGGLERGLQTRLFHAAGFAAHVLRHLAHPLECGQTASSAAQPVQSDYVFRAHAADQA</sequence>
<dbReference type="Pfam" id="PF00501">
    <property type="entry name" value="AMP-binding"/>
    <property type="match status" value="1"/>
</dbReference>
<keyword evidence="4" id="KW-0812">Transmembrane</keyword>
<evidence type="ECO:0000256" key="2">
    <source>
        <dbReference type="ARBA" id="ARBA00007400"/>
    </source>
</evidence>
<comment type="caution">
    <text evidence="7">The sequence shown here is derived from an EMBL/GenBank/DDBJ whole genome shotgun (WGS) entry which is preliminary data.</text>
</comment>
<evidence type="ECO:0000256" key="4">
    <source>
        <dbReference type="SAM" id="Phobius"/>
    </source>
</evidence>
<gene>
    <name evidence="7" type="ORF">OMP40_36905</name>
</gene>
<feature type="transmembrane region" description="Helical" evidence="4">
    <location>
        <begin position="748"/>
        <end position="771"/>
    </location>
</feature>